<proteinExistence type="predicted"/>
<dbReference type="Proteomes" id="UP000238390">
    <property type="component" value="Chromosome"/>
</dbReference>
<dbReference type="AlphaFoldDB" id="A0A2R3IT06"/>
<evidence type="ECO:0000313" key="2">
    <source>
        <dbReference type="Proteomes" id="UP000238390"/>
    </source>
</evidence>
<gene>
    <name evidence="1" type="ORF">CSB93_4062</name>
</gene>
<name>A0A2R3IT06_9PSED</name>
<organism evidence="1 2">
    <name type="scientific">Pseudomonas paraeruginosa</name>
    <dbReference type="NCBI Taxonomy" id="2994495"/>
    <lineage>
        <taxon>Bacteria</taxon>
        <taxon>Pseudomonadati</taxon>
        <taxon>Pseudomonadota</taxon>
        <taxon>Gammaproteobacteria</taxon>
        <taxon>Pseudomonadales</taxon>
        <taxon>Pseudomonadaceae</taxon>
        <taxon>Pseudomonas</taxon>
    </lineage>
</organism>
<protein>
    <submittedName>
        <fullName evidence="1">Uncharacterized protein</fullName>
    </submittedName>
</protein>
<sequence>MRGASRLHPFSWPALLVIDSDGYSNDLVALADPDDVAVPAKATSAGCSSSKAVSRKRSI</sequence>
<accession>A0A2R3IT06</accession>
<reference evidence="1 2" key="1">
    <citation type="submission" date="2018-02" db="EMBL/GenBank/DDBJ databases">
        <title>FDA/CDC Antimicrobial Resistant Isolate Bank Genome Sequencing.</title>
        <authorList>
            <person name="Benahmed F.H."/>
            <person name="Lutgring J.D."/>
            <person name="Yoo B."/>
            <person name="Machado M."/>
            <person name="Brown A."/>
            <person name="McAllister G."/>
            <person name="Perry A."/>
            <person name="Halpin A.L."/>
            <person name="Vavikolanu K."/>
            <person name="Ott S."/>
            <person name="Zhao X."/>
            <person name="Tallon L.J."/>
            <person name="Sadzewicz L."/>
            <person name="Aluvathingal J."/>
            <person name="Nadendla S."/>
            <person name="Voskania-kordi A."/>
            <person name="Simonyan V."/>
            <person name="Patel J."/>
            <person name="Shawar R.M."/>
        </authorList>
    </citation>
    <scope>NUCLEOTIDE SEQUENCE [LARGE SCALE GENOMIC DNA]</scope>
    <source>
        <strain evidence="1 2">AR_0356</strain>
    </source>
</reference>
<evidence type="ECO:0000313" key="1">
    <source>
        <dbReference type="EMBL" id="AVK04737.1"/>
    </source>
</evidence>
<dbReference type="EMBL" id="CP027169">
    <property type="protein sequence ID" value="AVK04737.1"/>
    <property type="molecule type" value="Genomic_DNA"/>
</dbReference>
<keyword evidence="2" id="KW-1185">Reference proteome</keyword>